<accession>A0A162NSZ8</accession>
<sequence>MELFRTRWDRALRYTNQTTLVPLDYWLGHYWPCLVRGSLSLGRIVTMRPKRAAQEECQMQRLEYTQG</sequence>
<dbReference type="EMBL" id="LFIW01000471">
    <property type="protein sequence ID" value="KZL86277.1"/>
    <property type="molecule type" value="Genomic_DNA"/>
</dbReference>
<keyword evidence="2" id="KW-1185">Reference proteome</keyword>
<protein>
    <submittedName>
        <fullName evidence="1">Uncharacterized protein</fullName>
    </submittedName>
</protein>
<reference evidence="1 2" key="1">
    <citation type="submission" date="2015-06" db="EMBL/GenBank/DDBJ databases">
        <title>Survival trade-offs in plant roots during colonization by closely related pathogenic and mutualistic fungi.</title>
        <authorList>
            <person name="Hacquard S."/>
            <person name="Kracher B."/>
            <person name="Hiruma K."/>
            <person name="Weinman A."/>
            <person name="Muench P."/>
            <person name="Garrido Oter R."/>
            <person name="Ver Loren van Themaat E."/>
            <person name="Dallerey J.-F."/>
            <person name="Damm U."/>
            <person name="Henrissat B."/>
            <person name="Lespinet O."/>
            <person name="Thon M."/>
            <person name="Kemen E."/>
            <person name="McHardy A.C."/>
            <person name="Schulze-Lefert P."/>
            <person name="O'Connell R.J."/>
        </authorList>
    </citation>
    <scope>NUCLEOTIDE SEQUENCE [LARGE SCALE GENOMIC DNA]</scope>
    <source>
        <strain evidence="1 2">MAFF 238704</strain>
    </source>
</reference>
<gene>
    <name evidence="1" type="ORF">CI238_09146</name>
</gene>
<name>A0A162NSZ8_COLIC</name>
<evidence type="ECO:0000313" key="2">
    <source>
        <dbReference type="Proteomes" id="UP000076584"/>
    </source>
</evidence>
<proteinExistence type="predicted"/>
<dbReference type="AlphaFoldDB" id="A0A162NSZ8"/>
<organism evidence="1 2">
    <name type="scientific">Colletotrichum incanum</name>
    <name type="common">Soybean anthracnose fungus</name>
    <dbReference type="NCBI Taxonomy" id="1573173"/>
    <lineage>
        <taxon>Eukaryota</taxon>
        <taxon>Fungi</taxon>
        <taxon>Dikarya</taxon>
        <taxon>Ascomycota</taxon>
        <taxon>Pezizomycotina</taxon>
        <taxon>Sordariomycetes</taxon>
        <taxon>Hypocreomycetidae</taxon>
        <taxon>Glomerellales</taxon>
        <taxon>Glomerellaceae</taxon>
        <taxon>Colletotrichum</taxon>
        <taxon>Colletotrichum spaethianum species complex</taxon>
    </lineage>
</organism>
<dbReference type="Proteomes" id="UP000076584">
    <property type="component" value="Unassembled WGS sequence"/>
</dbReference>
<evidence type="ECO:0000313" key="1">
    <source>
        <dbReference type="EMBL" id="KZL86277.1"/>
    </source>
</evidence>
<comment type="caution">
    <text evidence="1">The sequence shown here is derived from an EMBL/GenBank/DDBJ whole genome shotgun (WGS) entry which is preliminary data.</text>
</comment>